<sequence length="87" mass="9602">MANELTPKQREALERFPVGEWVGGPSGPQYGIHISTLNSLIKRGRLMHQSDPDLPAVILGAGKPWTQSLKLGRFMRVGQPSTNQQHS</sequence>
<accession>A0A368XDH1</accession>
<evidence type="ECO:0000313" key="1">
    <source>
        <dbReference type="EMBL" id="RCW64084.1"/>
    </source>
</evidence>
<dbReference type="EMBL" id="QPJI01000016">
    <property type="protein sequence ID" value="RCW64084.1"/>
    <property type="molecule type" value="Genomic_DNA"/>
</dbReference>
<dbReference type="Proteomes" id="UP000253647">
    <property type="component" value="Unassembled WGS sequence"/>
</dbReference>
<proteinExistence type="predicted"/>
<reference evidence="1 2" key="1">
    <citation type="submission" date="2018-07" db="EMBL/GenBank/DDBJ databases">
        <title>Freshwater and sediment microbial communities from various areas in North America, analyzing microbe dynamics in response to fracking.</title>
        <authorList>
            <person name="Lamendella R."/>
        </authorList>
    </citation>
    <scope>NUCLEOTIDE SEQUENCE [LARGE SCALE GENOMIC DNA]</scope>
    <source>
        <strain evidence="1 2">105B</strain>
    </source>
</reference>
<protein>
    <submittedName>
        <fullName evidence="1">Uncharacterized protein</fullName>
    </submittedName>
</protein>
<dbReference type="AlphaFoldDB" id="A0A368XDH1"/>
<evidence type="ECO:0000313" key="2">
    <source>
        <dbReference type="Proteomes" id="UP000253647"/>
    </source>
</evidence>
<organism evidence="1 2">
    <name type="scientific">Marinobacter nauticus</name>
    <name type="common">Marinobacter hydrocarbonoclasticus</name>
    <name type="synonym">Marinobacter aquaeolei</name>
    <dbReference type="NCBI Taxonomy" id="2743"/>
    <lineage>
        <taxon>Bacteria</taxon>
        <taxon>Pseudomonadati</taxon>
        <taxon>Pseudomonadota</taxon>
        <taxon>Gammaproteobacteria</taxon>
        <taxon>Pseudomonadales</taxon>
        <taxon>Marinobacteraceae</taxon>
        <taxon>Marinobacter</taxon>
    </lineage>
</organism>
<name>A0A368XDH1_MARNT</name>
<gene>
    <name evidence="1" type="ORF">DET61_116125</name>
</gene>
<comment type="caution">
    <text evidence="1">The sequence shown here is derived from an EMBL/GenBank/DDBJ whole genome shotgun (WGS) entry which is preliminary data.</text>
</comment>